<dbReference type="EMBL" id="JACHHZ010000006">
    <property type="protein sequence ID" value="MBB6095892.1"/>
    <property type="molecule type" value="Genomic_DNA"/>
</dbReference>
<evidence type="ECO:0000256" key="4">
    <source>
        <dbReference type="ARBA" id="ARBA00022825"/>
    </source>
</evidence>
<feature type="domain" description="Peptidase S8/S53" evidence="7">
    <location>
        <begin position="165"/>
        <end position="390"/>
    </location>
</feature>
<dbReference type="PROSITE" id="PS00137">
    <property type="entry name" value="SUBTILASE_HIS"/>
    <property type="match status" value="1"/>
</dbReference>
<reference evidence="8 9" key="1">
    <citation type="submission" date="2020-08" db="EMBL/GenBank/DDBJ databases">
        <title>Genomic Encyclopedia of Type Strains, Phase IV (KMG-IV): sequencing the most valuable type-strain genomes for metagenomic binning, comparative biology and taxonomic classification.</title>
        <authorList>
            <person name="Goeker M."/>
        </authorList>
    </citation>
    <scope>NUCLEOTIDE SEQUENCE [LARGE SCALE GENOMIC DNA]</scope>
    <source>
        <strain evidence="8 9">DSM 26723</strain>
    </source>
</reference>
<dbReference type="RefSeq" id="WP_184335279.1">
    <property type="nucleotide sequence ID" value="NZ_JACHHZ010000006.1"/>
</dbReference>
<dbReference type="PANTHER" id="PTHR43806">
    <property type="entry name" value="PEPTIDASE S8"/>
    <property type="match status" value="1"/>
</dbReference>
<dbReference type="PROSITE" id="PS51892">
    <property type="entry name" value="SUBTILASE"/>
    <property type="match status" value="1"/>
</dbReference>
<dbReference type="Proteomes" id="UP000588068">
    <property type="component" value="Unassembled WGS sequence"/>
</dbReference>
<dbReference type="PROSITE" id="PS00136">
    <property type="entry name" value="SUBTILASE_ASP"/>
    <property type="match status" value="1"/>
</dbReference>
<dbReference type="GO" id="GO:0006508">
    <property type="term" value="P:proteolysis"/>
    <property type="evidence" value="ECO:0007669"/>
    <property type="project" value="UniProtKB-KW"/>
</dbReference>
<dbReference type="InterPro" id="IPR036852">
    <property type="entry name" value="Peptidase_S8/S53_dom_sf"/>
</dbReference>
<dbReference type="Pfam" id="PF00082">
    <property type="entry name" value="Peptidase_S8"/>
    <property type="match status" value="1"/>
</dbReference>
<evidence type="ECO:0000259" key="7">
    <source>
        <dbReference type="Pfam" id="PF00082"/>
    </source>
</evidence>
<feature type="active site" description="Charge relay system" evidence="5">
    <location>
        <position position="361"/>
    </location>
</feature>
<dbReference type="InterPro" id="IPR015500">
    <property type="entry name" value="Peptidase_S8_subtilisin-rel"/>
</dbReference>
<feature type="active site" description="Charge relay system" evidence="5">
    <location>
        <position position="207"/>
    </location>
</feature>
<proteinExistence type="inferred from homology"/>
<keyword evidence="4 5" id="KW-0720">Serine protease</keyword>
<dbReference type="SUPFAM" id="SSF52743">
    <property type="entry name" value="Subtilisin-like"/>
    <property type="match status" value="1"/>
</dbReference>
<evidence type="ECO:0000313" key="9">
    <source>
        <dbReference type="Proteomes" id="UP000588068"/>
    </source>
</evidence>
<evidence type="ECO:0000313" key="8">
    <source>
        <dbReference type="EMBL" id="MBB6095892.1"/>
    </source>
</evidence>
<evidence type="ECO:0000256" key="6">
    <source>
        <dbReference type="SAM" id="SignalP"/>
    </source>
</evidence>
<comment type="caution">
    <text evidence="8">The sequence shown here is derived from an EMBL/GenBank/DDBJ whole genome shotgun (WGS) entry which is preliminary data.</text>
</comment>
<evidence type="ECO:0000256" key="2">
    <source>
        <dbReference type="ARBA" id="ARBA00022670"/>
    </source>
</evidence>
<evidence type="ECO:0000256" key="1">
    <source>
        <dbReference type="ARBA" id="ARBA00011073"/>
    </source>
</evidence>
<gene>
    <name evidence="8" type="ORF">HNQ60_004783</name>
</gene>
<sequence length="437" mass="45389">MRSLLILLAALTCAACASTSAVDDPLPVAARTHPDDYVIVTVRNEGERSSPRAGSTPRGYDGSAQYSVGAQARSAIASIERQYGLHEVSGWPIAELSVHCVVFRIPAGESAARLLAKLRSDERVESAQPLNVFATRAAAYNDPYGELQANLATMNVAAAHRWSRGAGVHVAVIDTGVDSDHPDLVGRIADRRNFVDEDDEAFRRDRHGTAVAGVIAADSGNRIGIVGIAPEARLHIYKSCWEREGSGGSAACNTFTLAKGLAAAIDARVQVVNLSLVGPADPLLTRLVMRGQERGLVFVGAAPPDSGQQASADAFPADVAGVLKVAASTQGLSKPGALLAPGTDVLTLAPKGRYDFISGNSLATAGVTGTVALLMARDRRLRSDRLQQLLSVSPPTSSGVDACAALASLLHEAPCAIATPPTPVAAEPVQSTGSSTR</sequence>
<feature type="chain" id="PRO_5032825785" description="Peptidase S8/S53 domain-containing protein" evidence="6">
    <location>
        <begin position="18"/>
        <end position="437"/>
    </location>
</feature>
<dbReference type="InterPro" id="IPR050131">
    <property type="entry name" value="Peptidase_S8_subtilisin-like"/>
</dbReference>
<name>A0A841HVA3_9GAMM</name>
<keyword evidence="2 5" id="KW-0645">Protease</keyword>
<organism evidence="8 9">
    <name type="scientific">Povalibacter uvarum</name>
    <dbReference type="NCBI Taxonomy" id="732238"/>
    <lineage>
        <taxon>Bacteria</taxon>
        <taxon>Pseudomonadati</taxon>
        <taxon>Pseudomonadota</taxon>
        <taxon>Gammaproteobacteria</taxon>
        <taxon>Steroidobacterales</taxon>
        <taxon>Steroidobacteraceae</taxon>
        <taxon>Povalibacter</taxon>
    </lineage>
</organism>
<dbReference type="PANTHER" id="PTHR43806:SF11">
    <property type="entry name" value="CEREVISIN-RELATED"/>
    <property type="match status" value="1"/>
</dbReference>
<accession>A0A841HVA3</accession>
<dbReference type="InterPro" id="IPR023827">
    <property type="entry name" value="Peptidase_S8_Asp-AS"/>
</dbReference>
<keyword evidence="9" id="KW-1185">Reference proteome</keyword>
<dbReference type="Gene3D" id="3.40.50.200">
    <property type="entry name" value="Peptidase S8/S53 domain"/>
    <property type="match status" value="1"/>
</dbReference>
<evidence type="ECO:0000256" key="5">
    <source>
        <dbReference type="PROSITE-ProRule" id="PRU01240"/>
    </source>
</evidence>
<dbReference type="InterPro" id="IPR022398">
    <property type="entry name" value="Peptidase_S8_His-AS"/>
</dbReference>
<dbReference type="PRINTS" id="PR00723">
    <property type="entry name" value="SUBTILISIN"/>
</dbReference>
<dbReference type="InterPro" id="IPR000209">
    <property type="entry name" value="Peptidase_S8/S53_dom"/>
</dbReference>
<dbReference type="GO" id="GO:0004252">
    <property type="term" value="F:serine-type endopeptidase activity"/>
    <property type="evidence" value="ECO:0007669"/>
    <property type="project" value="UniProtKB-UniRule"/>
</dbReference>
<keyword evidence="6" id="KW-0732">Signal</keyword>
<dbReference type="AlphaFoldDB" id="A0A841HVA3"/>
<feature type="signal peptide" evidence="6">
    <location>
        <begin position="1"/>
        <end position="17"/>
    </location>
</feature>
<comment type="similarity">
    <text evidence="1 5">Belongs to the peptidase S8 family.</text>
</comment>
<keyword evidence="3 5" id="KW-0378">Hydrolase</keyword>
<evidence type="ECO:0000256" key="3">
    <source>
        <dbReference type="ARBA" id="ARBA00022801"/>
    </source>
</evidence>
<feature type="active site" description="Charge relay system" evidence="5">
    <location>
        <position position="174"/>
    </location>
</feature>
<protein>
    <recommendedName>
        <fullName evidence="7">Peptidase S8/S53 domain-containing protein</fullName>
    </recommendedName>
</protein>